<evidence type="ECO:0000313" key="1">
    <source>
        <dbReference type="EMBL" id="GMT19614.1"/>
    </source>
</evidence>
<comment type="caution">
    <text evidence="1">The sequence shown here is derived from an EMBL/GenBank/DDBJ whole genome shotgun (WGS) entry which is preliminary data.</text>
</comment>
<sequence>SNLAAVGTYTVRATREKIELYKNDNTIPSLSMNRDDLLRVRVRHCSSLPYVDVKCRYSTGEVTRGFRLKSFDESPDFINVFKFAKPDLKVFLLCGCKVANLIVTPIENHGQRWSVQECSCYSRIRKRKCLKRELFLLSLNRDSS</sequence>
<dbReference type="EMBL" id="BTSY01000003">
    <property type="protein sequence ID" value="GMT19614.1"/>
    <property type="molecule type" value="Genomic_DNA"/>
</dbReference>
<dbReference type="Proteomes" id="UP001432322">
    <property type="component" value="Unassembled WGS sequence"/>
</dbReference>
<organism evidence="1 2">
    <name type="scientific">Pristionchus fissidentatus</name>
    <dbReference type="NCBI Taxonomy" id="1538716"/>
    <lineage>
        <taxon>Eukaryota</taxon>
        <taxon>Metazoa</taxon>
        <taxon>Ecdysozoa</taxon>
        <taxon>Nematoda</taxon>
        <taxon>Chromadorea</taxon>
        <taxon>Rhabditida</taxon>
        <taxon>Rhabditina</taxon>
        <taxon>Diplogasteromorpha</taxon>
        <taxon>Diplogasteroidea</taxon>
        <taxon>Neodiplogasteridae</taxon>
        <taxon>Pristionchus</taxon>
    </lineage>
</organism>
<feature type="non-terminal residue" evidence="1">
    <location>
        <position position="1"/>
    </location>
</feature>
<keyword evidence="2" id="KW-1185">Reference proteome</keyword>
<evidence type="ECO:0000313" key="2">
    <source>
        <dbReference type="Proteomes" id="UP001432322"/>
    </source>
</evidence>
<name>A0AAV5VPA9_9BILA</name>
<accession>A0AAV5VPA9</accession>
<reference evidence="1" key="1">
    <citation type="submission" date="2023-10" db="EMBL/GenBank/DDBJ databases">
        <title>Genome assembly of Pristionchus species.</title>
        <authorList>
            <person name="Yoshida K."/>
            <person name="Sommer R.J."/>
        </authorList>
    </citation>
    <scope>NUCLEOTIDE SEQUENCE</scope>
    <source>
        <strain evidence="1">RS5133</strain>
    </source>
</reference>
<dbReference type="AlphaFoldDB" id="A0AAV5VPA9"/>
<proteinExistence type="predicted"/>
<protein>
    <submittedName>
        <fullName evidence="1">Uncharacterized protein</fullName>
    </submittedName>
</protein>
<gene>
    <name evidence="1" type="ORF">PFISCL1PPCAC_10911</name>
</gene>